<evidence type="ECO:0000256" key="3">
    <source>
        <dbReference type="RuleBase" id="RU362132"/>
    </source>
</evidence>
<keyword evidence="8" id="KW-0456">Lyase</keyword>
<dbReference type="InterPro" id="IPR029035">
    <property type="entry name" value="DHS-like_NAD/FAD-binding_dom"/>
</dbReference>
<evidence type="ECO:0000259" key="7">
    <source>
        <dbReference type="Pfam" id="PF02776"/>
    </source>
</evidence>
<dbReference type="SUPFAM" id="SSF52467">
    <property type="entry name" value="DHS-like NAD/FAD-binding domain"/>
    <property type="match status" value="1"/>
</dbReference>
<dbReference type="GO" id="GO:0003984">
    <property type="term" value="F:acetolactate synthase activity"/>
    <property type="evidence" value="ECO:0007669"/>
    <property type="project" value="TreeGrafter"/>
</dbReference>
<dbReference type="InterPro" id="IPR012001">
    <property type="entry name" value="Thiamin_PyroP_enz_TPP-bd_dom"/>
</dbReference>
<comment type="similarity">
    <text evidence="1 3">Belongs to the TPP enzyme family.</text>
</comment>
<sequence length="541" mass="56171">MRCLKENAVPTVRETTYDLLRAWGLTTVFGNPGSNELPFLDGFPADFRYVLGLHEGAVLAMADGYAQATGRPALVNLHSAAGLGNAMGNLANARASHTPLVVTAGQQARAMIGLGSVLAEPGMTRLPEPQIKWAFEPARAQDVPRALSEAFHLATLPPAGPVFVSLPLDDWAQDVNADEVAHLAGRRVRAAGAATPDLVAELAGRLQGASAPALVVGPEADDERSFGLVVELAERLQAPVWTAPTPPRCPFPTRHPLWQGVLPPSIAGVSECLTGYDLVLVLGAPVFRYHAYRPGPWLPAGTELVAVGADPHAAARAAFGDAVVADVAAVLGQLLDAFPAAPSRAAVPSRERPAAPAPEAAPFPADAVFAQMARVLPPDVRLVNESTSNTTQFWAHLDLRRPRSLFFPAAGGLGFGLPAAVGVALADPHRPVVAVLGDGALQYGVAGLWTAGQLGLPITFVVLRNGGYGALRSFVAQLGVTDAPGLDLPGLDAVQIAAGYGLPGERITSAEQLATTLACAASLQGPRLLEVPITAETRPLG</sequence>
<proteinExistence type="inferred from homology"/>
<dbReference type="PANTHER" id="PTHR18968:SF133">
    <property type="entry name" value="BENZOYLFORMATE DECARBOXYLASE"/>
    <property type="match status" value="1"/>
</dbReference>
<feature type="domain" description="Thiamine pyrophosphate enzyme central" evidence="5">
    <location>
        <begin position="199"/>
        <end position="334"/>
    </location>
</feature>
<dbReference type="InterPro" id="IPR012000">
    <property type="entry name" value="Thiamin_PyroP_enz_cen_dom"/>
</dbReference>
<dbReference type="Pfam" id="PF00205">
    <property type="entry name" value="TPP_enzyme_M"/>
    <property type="match status" value="1"/>
</dbReference>
<dbReference type="InterPro" id="IPR000399">
    <property type="entry name" value="TPP-bd_CS"/>
</dbReference>
<dbReference type="Gene3D" id="3.40.50.1220">
    <property type="entry name" value="TPP-binding domain"/>
    <property type="match status" value="1"/>
</dbReference>
<evidence type="ECO:0000259" key="6">
    <source>
        <dbReference type="Pfam" id="PF02775"/>
    </source>
</evidence>
<dbReference type="GO" id="GO:0050660">
    <property type="term" value="F:flavin adenine dinucleotide binding"/>
    <property type="evidence" value="ECO:0007669"/>
    <property type="project" value="TreeGrafter"/>
</dbReference>
<feature type="domain" description="Thiamine pyrophosphate enzyme N-terminal TPP-binding" evidence="7">
    <location>
        <begin position="11"/>
        <end position="113"/>
    </location>
</feature>
<dbReference type="Gene3D" id="3.40.50.970">
    <property type="match status" value="2"/>
</dbReference>
<dbReference type="InterPro" id="IPR011766">
    <property type="entry name" value="TPP_enzyme_TPP-bd"/>
</dbReference>
<dbReference type="GO" id="GO:0030976">
    <property type="term" value="F:thiamine pyrophosphate binding"/>
    <property type="evidence" value="ECO:0007669"/>
    <property type="project" value="InterPro"/>
</dbReference>
<dbReference type="PANTHER" id="PTHR18968">
    <property type="entry name" value="THIAMINE PYROPHOSPHATE ENZYMES"/>
    <property type="match status" value="1"/>
</dbReference>
<evidence type="ECO:0000256" key="1">
    <source>
        <dbReference type="ARBA" id="ARBA00007812"/>
    </source>
</evidence>
<dbReference type="CDD" id="cd07035">
    <property type="entry name" value="TPP_PYR_POX_like"/>
    <property type="match status" value="1"/>
</dbReference>
<dbReference type="GO" id="GO:0000287">
    <property type="term" value="F:magnesium ion binding"/>
    <property type="evidence" value="ECO:0007669"/>
    <property type="project" value="InterPro"/>
</dbReference>
<dbReference type="PROSITE" id="PS00187">
    <property type="entry name" value="TPP_ENZYMES"/>
    <property type="match status" value="1"/>
</dbReference>
<evidence type="ECO:0000313" key="8">
    <source>
        <dbReference type="EMBL" id="NMH91992.1"/>
    </source>
</evidence>
<evidence type="ECO:0000256" key="4">
    <source>
        <dbReference type="SAM" id="Phobius"/>
    </source>
</evidence>
<feature type="transmembrane region" description="Helical" evidence="4">
    <location>
        <begin position="405"/>
        <end position="426"/>
    </location>
</feature>
<keyword evidence="4" id="KW-0812">Transmembrane</keyword>
<accession>A0A848DH38</accession>
<evidence type="ECO:0000259" key="5">
    <source>
        <dbReference type="Pfam" id="PF00205"/>
    </source>
</evidence>
<dbReference type="Proteomes" id="UP000586918">
    <property type="component" value="Unassembled WGS sequence"/>
</dbReference>
<feature type="transmembrane region" description="Helical" evidence="4">
    <location>
        <begin position="446"/>
        <end position="463"/>
    </location>
</feature>
<keyword evidence="4" id="KW-0472">Membrane</keyword>
<dbReference type="SUPFAM" id="SSF52518">
    <property type="entry name" value="Thiamin diphosphate-binding fold (THDP-binding)"/>
    <property type="match status" value="2"/>
</dbReference>
<feature type="domain" description="Thiamine pyrophosphate enzyme TPP-binding" evidence="6">
    <location>
        <begin position="390"/>
        <end position="531"/>
    </location>
</feature>
<dbReference type="Pfam" id="PF02776">
    <property type="entry name" value="TPP_enzyme_N"/>
    <property type="match status" value="1"/>
</dbReference>
<dbReference type="EMBL" id="JAAXKZ010000029">
    <property type="protein sequence ID" value="NMH91992.1"/>
    <property type="molecule type" value="Genomic_DNA"/>
</dbReference>
<dbReference type="Pfam" id="PF02775">
    <property type="entry name" value="TPP_enzyme_C"/>
    <property type="match status" value="1"/>
</dbReference>
<dbReference type="InterPro" id="IPR045229">
    <property type="entry name" value="TPP_enz"/>
</dbReference>
<dbReference type="EC" id="4.1.1.7" evidence="8"/>
<organism evidence="8 9">
    <name type="scientific">Pseudonocardia bannensis</name>
    <dbReference type="NCBI Taxonomy" id="630973"/>
    <lineage>
        <taxon>Bacteria</taxon>
        <taxon>Bacillati</taxon>
        <taxon>Actinomycetota</taxon>
        <taxon>Actinomycetes</taxon>
        <taxon>Pseudonocardiales</taxon>
        <taxon>Pseudonocardiaceae</taxon>
        <taxon>Pseudonocardia</taxon>
    </lineage>
</organism>
<name>A0A848DH38_9PSEU</name>
<dbReference type="AlphaFoldDB" id="A0A848DH38"/>
<dbReference type="CDD" id="cd02002">
    <property type="entry name" value="TPP_BFDC"/>
    <property type="match status" value="1"/>
</dbReference>
<dbReference type="GO" id="GO:0050695">
    <property type="term" value="F:benzoylformate decarboxylase activity"/>
    <property type="evidence" value="ECO:0007669"/>
    <property type="project" value="UniProtKB-EC"/>
</dbReference>
<reference evidence="8 9" key="1">
    <citation type="submission" date="2020-04" db="EMBL/GenBank/DDBJ databases">
        <authorList>
            <person name="Klaysubun C."/>
            <person name="Duangmal K."/>
            <person name="Lipun K."/>
        </authorList>
    </citation>
    <scope>NUCLEOTIDE SEQUENCE [LARGE SCALE GENOMIC DNA]</scope>
    <source>
        <strain evidence="8 9">DSM 45300</strain>
    </source>
</reference>
<evidence type="ECO:0000313" key="9">
    <source>
        <dbReference type="Proteomes" id="UP000586918"/>
    </source>
</evidence>
<dbReference type="InterPro" id="IPR029061">
    <property type="entry name" value="THDP-binding"/>
</dbReference>
<dbReference type="NCBIfam" id="NF005485">
    <property type="entry name" value="PRK07092.1"/>
    <property type="match status" value="1"/>
</dbReference>
<keyword evidence="4" id="KW-1133">Transmembrane helix</keyword>
<protein>
    <submittedName>
        <fullName evidence="8">Benzoylformate decarboxylase</fullName>
        <ecNumber evidence="8">4.1.1.7</ecNumber>
    </submittedName>
</protein>
<keyword evidence="2 3" id="KW-0786">Thiamine pyrophosphate</keyword>
<keyword evidence="9" id="KW-1185">Reference proteome</keyword>
<gene>
    <name evidence="8" type="ORF">HF519_10500</name>
</gene>
<comment type="caution">
    <text evidence="8">The sequence shown here is derived from an EMBL/GenBank/DDBJ whole genome shotgun (WGS) entry which is preliminary data.</text>
</comment>
<evidence type="ECO:0000256" key="2">
    <source>
        <dbReference type="ARBA" id="ARBA00023052"/>
    </source>
</evidence>